<dbReference type="GO" id="GO:0003677">
    <property type="term" value="F:DNA binding"/>
    <property type="evidence" value="ECO:0007669"/>
    <property type="project" value="InterPro"/>
</dbReference>
<gene>
    <name evidence="2" type="ordered locus">CKR_3232</name>
</gene>
<dbReference type="AlphaFoldDB" id="B9DX40"/>
<dbReference type="KEGG" id="ckr:CKR_3232"/>
<evidence type="ECO:0000259" key="1">
    <source>
        <dbReference type="PROSITE" id="PS50943"/>
    </source>
</evidence>
<dbReference type="HOGENOM" id="CLU_066192_38_0_9"/>
<feature type="domain" description="HTH cro/C1-type" evidence="1">
    <location>
        <begin position="56"/>
        <end position="88"/>
    </location>
</feature>
<dbReference type="Pfam" id="PF01381">
    <property type="entry name" value="HTH_3"/>
    <property type="match status" value="1"/>
</dbReference>
<dbReference type="Proteomes" id="UP000007969">
    <property type="component" value="Chromosome"/>
</dbReference>
<evidence type="ECO:0000313" key="3">
    <source>
        <dbReference type="Proteomes" id="UP000007969"/>
    </source>
</evidence>
<dbReference type="EMBL" id="AP009049">
    <property type="protein sequence ID" value="BAH08283.1"/>
    <property type="molecule type" value="Genomic_DNA"/>
</dbReference>
<dbReference type="Gene3D" id="1.10.260.40">
    <property type="entry name" value="lambda repressor-like DNA-binding domains"/>
    <property type="match status" value="1"/>
</dbReference>
<dbReference type="PROSITE" id="PS50943">
    <property type="entry name" value="HTH_CROC1"/>
    <property type="match status" value="1"/>
</dbReference>
<evidence type="ECO:0000313" key="2">
    <source>
        <dbReference type="EMBL" id="BAH08283.1"/>
    </source>
</evidence>
<name>B9DX40_CLOK1</name>
<dbReference type="SMART" id="SM00530">
    <property type="entry name" value="HTH_XRE"/>
    <property type="match status" value="1"/>
</dbReference>
<proteinExistence type="predicted"/>
<dbReference type="CDD" id="cd00093">
    <property type="entry name" value="HTH_XRE"/>
    <property type="match status" value="1"/>
</dbReference>
<organism evidence="2 3">
    <name type="scientific">Clostridium kluyveri (strain NBRC 12016)</name>
    <dbReference type="NCBI Taxonomy" id="583346"/>
    <lineage>
        <taxon>Bacteria</taxon>
        <taxon>Bacillati</taxon>
        <taxon>Bacillota</taxon>
        <taxon>Clostridia</taxon>
        <taxon>Eubacteriales</taxon>
        <taxon>Clostridiaceae</taxon>
        <taxon>Clostridium</taxon>
    </lineage>
</organism>
<accession>B9DX40</accession>
<sequence length="92" mass="10439">MNKGLFWGIILMRHAENKDKNLIGDRVKYARLKNKPKVTQNDLLARLAVRGIELEKTTISKIESKTRPVTDKELVAIADALNVSILWLLGKD</sequence>
<dbReference type="InterPro" id="IPR001387">
    <property type="entry name" value="Cro/C1-type_HTH"/>
</dbReference>
<protein>
    <recommendedName>
        <fullName evidence="1">HTH cro/C1-type domain-containing protein</fullName>
    </recommendedName>
</protein>
<reference evidence="3" key="1">
    <citation type="submission" date="2005-09" db="EMBL/GenBank/DDBJ databases">
        <title>Complete genome sequence of Clostridium kluyveri and comparative genomics of Clostridia species.</title>
        <authorList>
            <person name="Inui M."/>
            <person name="Nonaka H."/>
            <person name="Shinoda Y."/>
            <person name="Ikenaga Y."/>
            <person name="Abe M."/>
            <person name="Naito K."/>
            <person name="Vertes A.A."/>
            <person name="Yukawa H."/>
        </authorList>
    </citation>
    <scope>NUCLEOTIDE SEQUENCE [LARGE SCALE GENOMIC DNA]</scope>
    <source>
        <strain evidence="3">NBRC 12016</strain>
    </source>
</reference>
<dbReference type="InterPro" id="IPR010982">
    <property type="entry name" value="Lambda_DNA-bd_dom_sf"/>
</dbReference>
<dbReference type="SUPFAM" id="SSF47413">
    <property type="entry name" value="lambda repressor-like DNA-binding domains"/>
    <property type="match status" value="1"/>
</dbReference>